<dbReference type="RefSeq" id="WP_135153501.1">
    <property type="nucleotide sequence ID" value="NZ_SOMN01000029.1"/>
</dbReference>
<feature type="transmembrane region" description="Helical" evidence="14">
    <location>
        <begin position="168"/>
        <end position="188"/>
    </location>
</feature>
<dbReference type="OrthoDB" id="9792686at2"/>
<name>A0A4Y8LRP4_9BACL</name>
<protein>
    <recommendedName>
        <fullName evidence="3">histidine kinase</fullName>
        <ecNumber evidence="3">2.7.13.3</ecNumber>
    </recommendedName>
</protein>
<keyword evidence="13 14" id="KW-0472">Membrane</keyword>
<dbReference type="InterPro" id="IPR003594">
    <property type="entry name" value="HATPase_dom"/>
</dbReference>
<evidence type="ECO:0000256" key="14">
    <source>
        <dbReference type="SAM" id="Phobius"/>
    </source>
</evidence>
<evidence type="ECO:0000256" key="12">
    <source>
        <dbReference type="ARBA" id="ARBA00023012"/>
    </source>
</evidence>
<dbReference type="Pfam" id="PF14689">
    <property type="entry name" value="SPOB_a"/>
    <property type="match status" value="1"/>
</dbReference>
<evidence type="ECO:0000256" key="10">
    <source>
        <dbReference type="ARBA" id="ARBA00022840"/>
    </source>
</evidence>
<evidence type="ECO:0000256" key="13">
    <source>
        <dbReference type="ARBA" id="ARBA00023136"/>
    </source>
</evidence>
<keyword evidence="11 14" id="KW-1133">Transmembrane helix</keyword>
<dbReference type="CDD" id="cd16915">
    <property type="entry name" value="HATPase_DpiB-CitA-like"/>
    <property type="match status" value="1"/>
</dbReference>
<dbReference type="GO" id="GO:0006355">
    <property type="term" value="P:regulation of DNA-templated transcription"/>
    <property type="evidence" value="ECO:0007669"/>
    <property type="project" value="InterPro"/>
</dbReference>
<evidence type="ECO:0000256" key="7">
    <source>
        <dbReference type="ARBA" id="ARBA00022692"/>
    </source>
</evidence>
<dbReference type="SUPFAM" id="SSF103190">
    <property type="entry name" value="Sensory domain-like"/>
    <property type="match status" value="1"/>
</dbReference>
<dbReference type="SMART" id="SM00091">
    <property type="entry name" value="PAS"/>
    <property type="match status" value="1"/>
</dbReference>
<evidence type="ECO:0000256" key="4">
    <source>
        <dbReference type="ARBA" id="ARBA00022475"/>
    </source>
</evidence>
<comment type="subcellular location">
    <subcellularLocation>
        <location evidence="2">Cell membrane</location>
        <topology evidence="2">Multi-pass membrane protein</topology>
    </subcellularLocation>
</comment>
<dbReference type="SUPFAM" id="SSF55785">
    <property type="entry name" value="PYP-like sensor domain (PAS domain)"/>
    <property type="match status" value="1"/>
</dbReference>
<dbReference type="CDD" id="cd00130">
    <property type="entry name" value="PAS"/>
    <property type="match status" value="1"/>
</dbReference>
<dbReference type="InterPro" id="IPR005467">
    <property type="entry name" value="His_kinase_dom"/>
</dbReference>
<dbReference type="Gene3D" id="1.10.287.130">
    <property type="match status" value="1"/>
</dbReference>
<dbReference type="Gene3D" id="3.30.450.20">
    <property type="entry name" value="PAS domain"/>
    <property type="match status" value="2"/>
</dbReference>
<dbReference type="Proteomes" id="UP000297900">
    <property type="component" value="Unassembled WGS sequence"/>
</dbReference>
<dbReference type="GO" id="GO:0000155">
    <property type="term" value="F:phosphorelay sensor kinase activity"/>
    <property type="evidence" value="ECO:0007669"/>
    <property type="project" value="InterPro"/>
</dbReference>
<keyword evidence="5" id="KW-0597">Phosphoprotein</keyword>
<dbReference type="CDD" id="cd18773">
    <property type="entry name" value="PDC1_HK_sensor"/>
    <property type="match status" value="1"/>
</dbReference>
<dbReference type="SUPFAM" id="SSF55874">
    <property type="entry name" value="ATPase domain of HSP90 chaperone/DNA topoisomerase II/histidine kinase"/>
    <property type="match status" value="1"/>
</dbReference>
<keyword evidence="8" id="KW-0547">Nucleotide-binding</keyword>
<dbReference type="SMART" id="SM00387">
    <property type="entry name" value="HATPase_c"/>
    <property type="match status" value="1"/>
</dbReference>
<dbReference type="Pfam" id="PF17203">
    <property type="entry name" value="sCache_3_2"/>
    <property type="match status" value="1"/>
</dbReference>
<dbReference type="EC" id="2.7.13.3" evidence="3"/>
<dbReference type="EMBL" id="SOMN01000029">
    <property type="protein sequence ID" value="TFE23969.1"/>
    <property type="molecule type" value="Genomic_DNA"/>
</dbReference>
<dbReference type="Gene3D" id="3.30.565.10">
    <property type="entry name" value="Histidine kinase-like ATPase, C-terminal domain"/>
    <property type="match status" value="1"/>
</dbReference>
<dbReference type="Pfam" id="PF02518">
    <property type="entry name" value="HATPase_c"/>
    <property type="match status" value="1"/>
</dbReference>
<accession>A0A4Y8LRP4</accession>
<keyword evidence="9 16" id="KW-0418">Kinase</keyword>
<reference evidence="16 17" key="1">
    <citation type="submission" date="2019-03" db="EMBL/GenBank/DDBJ databases">
        <title>Cohnella endophytica sp. nov., a novel endophytic bacterium isolated from bark of Sonneratia apetala.</title>
        <authorList>
            <person name="Tuo L."/>
        </authorList>
    </citation>
    <scope>NUCLEOTIDE SEQUENCE [LARGE SCALE GENOMIC DNA]</scope>
    <source>
        <strain evidence="16 17">CCTCC AB 208254</strain>
    </source>
</reference>
<keyword evidence="17" id="KW-1185">Reference proteome</keyword>
<dbReference type="PANTHER" id="PTHR43547">
    <property type="entry name" value="TWO-COMPONENT HISTIDINE KINASE"/>
    <property type="match status" value="1"/>
</dbReference>
<keyword evidence="6" id="KW-0808">Transferase</keyword>
<dbReference type="InterPro" id="IPR000014">
    <property type="entry name" value="PAS"/>
</dbReference>
<gene>
    <name evidence="16" type="ORF">E2980_17290</name>
</gene>
<evidence type="ECO:0000259" key="15">
    <source>
        <dbReference type="PROSITE" id="PS50109"/>
    </source>
</evidence>
<dbReference type="AlphaFoldDB" id="A0A4Y8LRP4"/>
<dbReference type="PRINTS" id="PR00344">
    <property type="entry name" value="BCTRLSENSOR"/>
</dbReference>
<comment type="catalytic activity">
    <reaction evidence="1">
        <text>ATP + protein L-histidine = ADP + protein N-phospho-L-histidine.</text>
        <dbReference type="EC" id="2.7.13.3"/>
    </reaction>
</comment>
<keyword evidence="12" id="KW-0902">Two-component regulatory system</keyword>
<proteinExistence type="predicted"/>
<dbReference type="InterPro" id="IPR036890">
    <property type="entry name" value="HATPase_C_sf"/>
</dbReference>
<evidence type="ECO:0000256" key="5">
    <source>
        <dbReference type="ARBA" id="ARBA00022553"/>
    </source>
</evidence>
<dbReference type="PROSITE" id="PS50109">
    <property type="entry name" value="HIS_KIN"/>
    <property type="match status" value="1"/>
</dbReference>
<feature type="domain" description="Histidine kinase" evidence="15">
    <location>
        <begin position="331"/>
        <end position="525"/>
    </location>
</feature>
<evidence type="ECO:0000256" key="6">
    <source>
        <dbReference type="ARBA" id="ARBA00022679"/>
    </source>
</evidence>
<dbReference type="InterPro" id="IPR035965">
    <property type="entry name" value="PAS-like_dom_sf"/>
</dbReference>
<evidence type="ECO:0000256" key="3">
    <source>
        <dbReference type="ARBA" id="ARBA00012438"/>
    </source>
</evidence>
<dbReference type="SUPFAM" id="SSF55890">
    <property type="entry name" value="Sporulation response regulatory protein Spo0B"/>
    <property type="match status" value="1"/>
</dbReference>
<comment type="caution">
    <text evidence="16">The sequence shown here is derived from an EMBL/GenBank/DDBJ whole genome shotgun (WGS) entry which is preliminary data.</text>
</comment>
<evidence type="ECO:0000256" key="11">
    <source>
        <dbReference type="ARBA" id="ARBA00022989"/>
    </source>
</evidence>
<dbReference type="InterPro" id="IPR013767">
    <property type="entry name" value="PAS_fold"/>
</dbReference>
<dbReference type="PANTHER" id="PTHR43547:SF3">
    <property type="entry name" value="SENSOR PROTEIN CITS"/>
    <property type="match status" value="1"/>
</dbReference>
<dbReference type="GO" id="GO:0005524">
    <property type="term" value="F:ATP binding"/>
    <property type="evidence" value="ECO:0007669"/>
    <property type="project" value="UniProtKB-KW"/>
</dbReference>
<keyword evidence="10" id="KW-0067">ATP-binding</keyword>
<evidence type="ECO:0000256" key="2">
    <source>
        <dbReference type="ARBA" id="ARBA00004651"/>
    </source>
</evidence>
<sequence length="529" mass="58094">MRLQTKLILLMCTLTFTLIVTMSLTFQQMWTSTYKNQVGSKALNLAKTVASIPELRKAFGDPDPSQTIQPLVEEIRKQTDAEFIVVGNRDEIRYAHPNPSRIGQTMVGGDNGPVFEGKSIISEATGTLGLSLRGKTPIYGDNGEIIGVVSVGFLFEDINKEAIRFRNIVIAIAFAALLLSAAGAVFIANKVKRSIFGLEPEDIGRLYQEKQAVLESIHEGIIAVNGKGVITLVNQNALGLLGTDDKSKILGRHVLDILPYSTLPEVIRTGEAEYDSEAIVGGHEVVVNRLPVKGPHGNVIGAVSSFRNKSELYLITQQLSQMRQYADGLRAQTHEFSNKLHTISGLIQLESYQEAIEFITRESDTQIDLLKVILKEIPDPIVGGLLLGKINRARELKIRLNIDEGSTFSDVPPWIDRNSLVTILGNLLDNAMEAVMEKDGEKLVTVLLTDLGRDLIMEVEDNGPGIRAEWSEHIFREGFSTKNEQKRGFGLALVKQAVDQLGGSIEFHSGQAGGTRFSVALPKTRRDAE</sequence>
<organism evidence="16 17">
    <name type="scientific">Cohnella luojiensis</name>
    <dbReference type="NCBI Taxonomy" id="652876"/>
    <lineage>
        <taxon>Bacteria</taxon>
        <taxon>Bacillati</taxon>
        <taxon>Bacillota</taxon>
        <taxon>Bacilli</taxon>
        <taxon>Bacillales</taxon>
        <taxon>Paenibacillaceae</taxon>
        <taxon>Cohnella</taxon>
    </lineage>
</organism>
<evidence type="ECO:0000256" key="1">
    <source>
        <dbReference type="ARBA" id="ARBA00000085"/>
    </source>
</evidence>
<dbReference type="Pfam" id="PF00989">
    <property type="entry name" value="PAS"/>
    <property type="match status" value="1"/>
</dbReference>
<evidence type="ECO:0000256" key="9">
    <source>
        <dbReference type="ARBA" id="ARBA00022777"/>
    </source>
</evidence>
<evidence type="ECO:0000256" key="8">
    <source>
        <dbReference type="ARBA" id="ARBA00022741"/>
    </source>
</evidence>
<dbReference type="InterPro" id="IPR004358">
    <property type="entry name" value="Sig_transdc_His_kin-like_C"/>
</dbReference>
<evidence type="ECO:0000313" key="16">
    <source>
        <dbReference type="EMBL" id="TFE23969.1"/>
    </source>
</evidence>
<keyword evidence="7 14" id="KW-0812">Transmembrane</keyword>
<dbReference type="InterPro" id="IPR033463">
    <property type="entry name" value="sCache_3"/>
</dbReference>
<dbReference type="InterPro" id="IPR039506">
    <property type="entry name" value="SPOB_a"/>
</dbReference>
<keyword evidence="4" id="KW-1003">Cell membrane</keyword>
<dbReference type="FunFam" id="3.30.450.20:FF:000018">
    <property type="entry name" value="Sensor histidine kinase DcuS"/>
    <property type="match status" value="1"/>
</dbReference>
<dbReference type="InterPro" id="IPR029151">
    <property type="entry name" value="Sensor-like_sf"/>
</dbReference>
<evidence type="ECO:0000313" key="17">
    <source>
        <dbReference type="Proteomes" id="UP000297900"/>
    </source>
</evidence>
<dbReference type="InterPro" id="IPR016120">
    <property type="entry name" value="Sig_transdc_His_kin_SpoOB"/>
</dbReference>
<dbReference type="GO" id="GO:0005886">
    <property type="term" value="C:plasma membrane"/>
    <property type="evidence" value="ECO:0007669"/>
    <property type="project" value="UniProtKB-SubCell"/>
</dbReference>